<reference evidence="1" key="1">
    <citation type="journal article" date="2019" name="MBio">
        <title>Virus Genomes from Deep Sea Sediments Expand the Ocean Megavirome and Support Independent Origins of Viral Gigantism.</title>
        <authorList>
            <person name="Backstrom D."/>
            <person name="Yutin N."/>
            <person name="Jorgensen S.L."/>
            <person name="Dharamshi J."/>
            <person name="Homa F."/>
            <person name="Zaremba-Niedwiedzka K."/>
            <person name="Spang A."/>
            <person name="Wolf Y.I."/>
            <person name="Koonin E.V."/>
            <person name="Ettema T.J."/>
        </authorList>
    </citation>
    <scope>NUCLEOTIDE SEQUENCE</scope>
</reference>
<proteinExistence type="predicted"/>
<sequence length="137" mass="16314">MFHSIPIDVLKTNICCFLNIYDLNSLGLVSTFCLGVTTKHKKQFRAAWRIYKFWRLHRWKRIDHFSDLYVSKLPIRVIDYEGYIITGFIRGREIGSGVIILSRAGYYIHTIWANDFQTQPRKIDVEIPKRYLQDEEL</sequence>
<protein>
    <recommendedName>
        <fullName evidence="2">F-box domain-containing protein</fullName>
    </recommendedName>
</protein>
<accession>A0A481YT13</accession>
<organism evidence="1">
    <name type="scientific">Marseillevirus LCMAC102</name>
    <dbReference type="NCBI Taxonomy" id="2506603"/>
    <lineage>
        <taxon>Viruses</taxon>
        <taxon>Varidnaviria</taxon>
        <taxon>Bamfordvirae</taxon>
        <taxon>Nucleocytoviricota</taxon>
        <taxon>Megaviricetes</taxon>
        <taxon>Pimascovirales</taxon>
        <taxon>Pimascovirales incertae sedis</taxon>
        <taxon>Marseilleviridae</taxon>
    </lineage>
</organism>
<evidence type="ECO:0000313" key="1">
    <source>
        <dbReference type="EMBL" id="QBK86368.1"/>
    </source>
</evidence>
<dbReference type="EMBL" id="MK500334">
    <property type="protein sequence ID" value="QBK86368.1"/>
    <property type="molecule type" value="Genomic_DNA"/>
</dbReference>
<name>A0A481YT13_9VIRU</name>
<evidence type="ECO:0008006" key="2">
    <source>
        <dbReference type="Google" id="ProtNLM"/>
    </source>
</evidence>
<gene>
    <name evidence="1" type="ORF">LCMAC102_01630</name>
</gene>